<dbReference type="InterPro" id="IPR000277">
    <property type="entry name" value="Cys/Met-Metab_PyrdxlP-dep_enz"/>
</dbReference>
<organism evidence="6 7">
    <name type="scientific">Massilia pinisoli</name>
    <dbReference type="NCBI Taxonomy" id="1772194"/>
    <lineage>
        <taxon>Bacteria</taxon>
        <taxon>Pseudomonadati</taxon>
        <taxon>Pseudomonadota</taxon>
        <taxon>Betaproteobacteria</taxon>
        <taxon>Burkholderiales</taxon>
        <taxon>Oxalobacteraceae</taxon>
        <taxon>Telluria group</taxon>
        <taxon>Massilia</taxon>
    </lineage>
</organism>
<keyword evidence="4 5" id="KW-0663">Pyridoxal phosphate</keyword>
<evidence type="ECO:0000256" key="5">
    <source>
        <dbReference type="RuleBase" id="RU362118"/>
    </source>
</evidence>
<sequence>MSGPRYPGFTTLALHTAAGAPSGPTAAAVLEERIAALEGGVAGIATASGQAALHLALATLAGAGHHVVAARTMRPDAAALLAHGLARFGVTTTFVDPRDPDAWRSAIRPETRVLVGAALGHPGLEVLDIPHVAAIAHEHDLPLLVDATLATPWLLTAFDQGADLVVHAAGFLAGQAGAAGGLLVDGGTFDWHAAHARTGRYPGLCEPDARFDGRVFAEESTVGAFALAARHAGLADFGAVLGAHDAAGVLRGLDTLGVRMERHVAGARKVAEALVHHPAVVQVAYPDLEGHPDHELARRLLARGCGAVVPFSLQGGPAAAGRFLRALQLVGRGDALGGPRSLASSDGAGMVHLAIGLEDTDDLVDDITRALKLAQKGA</sequence>
<accession>A0ABT1ZZP3</accession>
<dbReference type="Gene3D" id="3.90.1150.10">
    <property type="entry name" value="Aspartate Aminotransferase, domain 1"/>
    <property type="match status" value="1"/>
</dbReference>
<dbReference type="Proteomes" id="UP001204151">
    <property type="component" value="Unassembled WGS sequence"/>
</dbReference>
<dbReference type="EMBL" id="JANUGW010000033">
    <property type="protein sequence ID" value="MCS0585380.1"/>
    <property type="molecule type" value="Genomic_DNA"/>
</dbReference>
<evidence type="ECO:0000256" key="3">
    <source>
        <dbReference type="ARBA" id="ARBA00022679"/>
    </source>
</evidence>
<comment type="similarity">
    <text evidence="2 5">Belongs to the trans-sulfuration enzymes family.</text>
</comment>
<evidence type="ECO:0000313" key="7">
    <source>
        <dbReference type="Proteomes" id="UP001204151"/>
    </source>
</evidence>
<evidence type="ECO:0000256" key="2">
    <source>
        <dbReference type="ARBA" id="ARBA00009077"/>
    </source>
</evidence>
<dbReference type="PIRSF" id="PIRSF001434">
    <property type="entry name" value="CGS"/>
    <property type="match status" value="1"/>
</dbReference>
<proteinExistence type="inferred from homology"/>
<dbReference type="InterPro" id="IPR006235">
    <property type="entry name" value="OAc-hSer/O-AcSer_sulfhydrylase"/>
</dbReference>
<dbReference type="InterPro" id="IPR015424">
    <property type="entry name" value="PyrdxlP-dep_Trfase"/>
</dbReference>
<comment type="cofactor">
    <cofactor evidence="1 5">
        <name>pyridoxal 5'-phosphate</name>
        <dbReference type="ChEBI" id="CHEBI:597326"/>
    </cofactor>
</comment>
<dbReference type="GO" id="GO:0016740">
    <property type="term" value="F:transferase activity"/>
    <property type="evidence" value="ECO:0007669"/>
    <property type="project" value="UniProtKB-KW"/>
</dbReference>
<name>A0ABT1ZZP3_9BURK</name>
<dbReference type="Gene3D" id="3.40.640.10">
    <property type="entry name" value="Type I PLP-dependent aspartate aminotransferase-like (Major domain)"/>
    <property type="match status" value="1"/>
</dbReference>
<gene>
    <name evidence="6" type="ORF">NX784_27750</name>
</gene>
<dbReference type="Pfam" id="PF01053">
    <property type="entry name" value="Cys_Met_Meta_PP"/>
    <property type="match status" value="1"/>
</dbReference>
<evidence type="ECO:0000256" key="1">
    <source>
        <dbReference type="ARBA" id="ARBA00001933"/>
    </source>
</evidence>
<reference evidence="6 7" key="1">
    <citation type="submission" date="2022-08" db="EMBL/GenBank/DDBJ databases">
        <title>Reclassification of Massilia species as members of the genera Telluria, Duganella, Pseudoduganella, Mokoshia gen. nov. and Zemynaea gen. nov. using orthogonal and non-orthogonal genome-based approaches.</title>
        <authorList>
            <person name="Bowman J.P."/>
        </authorList>
    </citation>
    <scope>NUCLEOTIDE SEQUENCE [LARGE SCALE GENOMIC DNA]</scope>
    <source>
        <strain evidence="6 7">JCM 31316</strain>
    </source>
</reference>
<keyword evidence="3 6" id="KW-0808">Transferase</keyword>
<evidence type="ECO:0000313" key="6">
    <source>
        <dbReference type="EMBL" id="MCS0585380.1"/>
    </source>
</evidence>
<dbReference type="PANTHER" id="PTHR43797:SF2">
    <property type="entry name" value="HOMOCYSTEINE_CYSTEINE SYNTHASE"/>
    <property type="match status" value="1"/>
</dbReference>
<dbReference type="PANTHER" id="PTHR43797">
    <property type="entry name" value="HOMOCYSTEINE/CYSTEINE SYNTHASE"/>
    <property type="match status" value="1"/>
</dbReference>
<dbReference type="SUPFAM" id="SSF53383">
    <property type="entry name" value="PLP-dependent transferases"/>
    <property type="match status" value="1"/>
</dbReference>
<protein>
    <submittedName>
        <fullName evidence="6">PLP-dependent transferase</fullName>
    </submittedName>
</protein>
<keyword evidence="7" id="KW-1185">Reference proteome</keyword>
<comment type="caution">
    <text evidence="6">The sequence shown here is derived from an EMBL/GenBank/DDBJ whole genome shotgun (WGS) entry which is preliminary data.</text>
</comment>
<dbReference type="InterPro" id="IPR015421">
    <property type="entry name" value="PyrdxlP-dep_Trfase_major"/>
</dbReference>
<dbReference type="RefSeq" id="WP_258819906.1">
    <property type="nucleotide sequence ID" value="NZ_JANUGW010000033.1"/>
</dbReference>
<evidence type="ECO:0000256" key="4">
    <source>
        <dbReference type="ARBA" id="ARBA00022898"/>
    </source>
</evidence>
<dbReference type="InterPro" id="IPR015422">
    <property type="entry name" value="PyrdxlP-dep_Trfase_small"/>
</dbReference>